<keyword evidence="2" id="KW-1185">Reference proteome</keyword>
<dbReference type="SUPFAM" id="SSF48452">
    <property type="entry name" value="TPR-like"/>
    <property type="match status" value="1"/>
</dbReference>
<organism evidence="1 2">
    <name type="scientific">Muricaecibacterium torontonense</name>
    <dbReference type="NCBI Taxonomy" id="3032871"/>
    <lineage>
        <taxon>Bacteria</taxon>
        <taxon>Bacillati</taxon>
        <taxon>Actinomycetota</taxon>
        <taxon>Coriobacteriia</taxon>
        <taxon>Coriobacteriales</taxon>
        <taxon>Atopobiaceae</taxon>
        <taxon>Muricaecibacterium</taxon>
    </lineage>
</organism>
<accession>A0A4S2F2W9</accession>
<sequence>METFGTLHLPPYSKITTFPDLLGQEPSSEGSALSDGLALLEPSSRSWNECGWNWAQIDPASAHPRAPRWGYLIRLLDGGHVKIYGCIGPNGEFWPCEKPQNEPPTKAPFMRVVPEGRGRRGTITADLKDAPPFAYWEATGRHKYKLTKLPERFNGALTSPDAPELDLCELIALASACFVTLYETSDESEEDIQEAFSLDVLTKSPLPDALDRLLEASDSTDPLARYSARILARSGAKFLRPLAAKYDCTIVRLPTSNLWWIRMPSDLPLEDRRQFLKVESAINRIQLILDNESALASKDEDYIQSFDVYKNTVGLLNLIETHRLSTTSDENPLRTVQGFSAPKGSEWDARTRISQSCERFPFFTRLEYRCDIDIKLGVATFEYAVPDPDLMPTPSENGTGTTKQDLANLCGIYLAAFLASTAFESNVCILNCVVNGFAGSLGGECTMSFSFARSAFESQTLAALESCHSNTKPKDVATTLGQVARFSGQNQPVEPFRVEGLTSRRRDPSEDQRELPDHLKGLLRADRVCELEVNRDFYPDATRQVDQIVEEEKDSPVVAIMRLETLAAEVLEAYEKDYGAQEGLVPLYCDGYYARMTIHNAPPGGTLLTGIDALKDPLALSPERTADPHKLRYFRVPDAYFAAKYSLSNRYRDLDDYPSALAILDQLIAIAPSSSRPRLQRAVVLGDMQDWAATIEAIIDTLKVAPDLALFPYCFYRMAYAYWHLGQHDLAAACYTLAQRDPDISDQAQHELFAMQAETHIELPDVAEASRRLQAQGIPLVPVASASEILAQSTISLVECDVPLMAWTGTFILGDRMYNDALAGVGRSLLDGTPSAYA</sequence>
<comment type="caution">
    <text evidence="1">The sequence shown here is derived from an EMBL/GenBank/DDBJ whole genome shotgun (WGS) entry which is preliminary data.</text>
</comment>
<dbReference type="Proteomes" id="UP000310263">
    <property type="component" value="Unassembled WGS sequence"/>
</dbReference>
<proteinExistence type="predicted"/>
<evidence type="ECO:0000313" key="2">
    <source>
        <dbReference type="Proteomes" id="UP000310263"/>
    </source>
</evidence>
<name>A0A4S2F2W9_9ACTN</name>
<dbReference type="RefSeq" id="WP_136011935.1">
    <property type="nucleotide sequence ID" value="NZ_SRYE01000001.1"/>
</dbReference>
<dbReference type="EMBL" id="SRYE01000001">
    <property type="protein sequence ID" value="TGY63308.1"/>
    <property type="molecule type" value="Genomic_DNA"/>
</dbReference>
<dbReference type="InterPro" id="IPR011990">
    <property type="entry name" value="TPR-like_helical_dom_sf"/>
</dbReference>
<protein>
    <submittedName>
        <fullName evidence="1">Uncharacterized protein</fullName>
    </submittedName>
</protein>
<reference evidence="1 2" key="1">
    <citation type="submission" date="2019-04" db="EMBL/GenBank/DDBJ databases">
        <title>Microbes associate with the intestines of laboratory mice.</title>
        <authorList>
            <person name="Navarre W."/>
            <person name="Wong E."/>
            <person name="Huang K."/>
            <person name="Tropini C."/>
            <person name="Ng K."/>
            <person name="Yu B."/>
        </authorList>
    </citation>
    <scope>NUCLEOTIDE SEQUENCE [LARGE SCALE GENOMIC DNA]</scope>
    <source>
        <strain evidence="1 2">NM07_P-09</strain>
    </source>
</reference>
<gene>
    <name evidence="1" type="ORF">E5334_02065</name>
</gene>
<evidence type="ECO:0000313" key="1">
    <source>
        <dbReference type="EMBL" id="TGY63308.1"/>
    </source>
</evidence>
<dbReference type="AlphaFoldDB" id="A0A4S2F2W9"/>
<dbReference type="SMART" id="SM00028">
    <property type="entry name" value="TPR"/>
    <property type="match status" value="3"/>
</dbReference>
<dbReference type="InterPro" id="IPR019734">
    <property type="entry name" value="TPR_rpt"/>
</dbReference>
<dbReference type="Gene3D" id="1.25.40.10">
    <property type="entry name" value="Tetratricopeptide repeat domain"/>
    <property type="match status" value="1"/>
</dbReference>
<dbReference type="OrthoDB" id="3237872at2"/>